<name>A0A285R0F8_9SPHN</name>
<organism evidence="2 3">
    <name type="scientific">Sphingomonas guangdongensis</name>
    <dbReference type="NCBI Taxonomy" id="1141890"/>
    <lineage>
        <taxon>Bacteria</taxon>
        <taxon>Pseudomonadati</taxon>
        <taxon>Pseudomonadota</taxon>
        <taxon>Alphaproteobacteria</taxon>
        <taxon>Sphingomonadales</taxon>
        <taxon>Sphingomonadaceae</taxon>
        <taxon>Sphingomonas</taxon>
    </lineage>
</organism>
<dbReference type="EMBL" id="OBMI01000003">
    <property type="protein sequence ID" value="SOB87324.1"/>
    <property type="molecule type" value="Genomic_DNA"/>
</dbReference>
<dbReference type="Proteomes" id="UP000219494">
    <property type="component" value="Unassembled WGS sequence"/>
</dbReference>
<dbReference type="InterPro" id="IPR015943">
    <property type="entry name" value="WD40/YVTN_repeat-like_dom_sf"/>
</dbReference>
<protein>
    <submittedName>
        <fullName evidence="2">PQQ-like domain-containing protein</fullName>
    </submittedName>
</protein>
<evidence type="ECO:0000259" key="1">
    <source>
        <dbReference type="Pfam" id="PF13360"/>
    </source>
</evidence>
<dbReference type="SUPFAM" id="SSF50998">
    <property type="entry name" value="Quinoprotein alcohol dehydrogenase-like"/>
    <property type="match status" value="1"/>
</dbReference>
<evidence type="ECO:0000313" key="3">
    <source>
        <dbReference type="Proteomes" id="UP000219494"/>
    </source>
</evidence>
<reference evidence="2 3" key="1">
    <citation type="submission" date="2017-07" db="EMBL/GenBank/DDBJ databases">
        <authorList>
            <person name="Sun Z.S."/>
            <person name="Albrecht U."/>
            <person name="Echele G."/>
            <person name="Lee C.C."/>
        </authorList>
    </citation>
    <scope>NUCLEOTIDE SEQUENCE [LARGE SCALE GENOMIC DNA]</scope>
    <source>
        <strain evidence="2 3">CGMCC 1.12672</strain>
    </source>
</reference>
<dbReference type="RefSeq" id="WP_097064349.1">
    <property type="nucleotide sequence ID" value="NZ_OBMI01000003.1"/>
</dbReference>
<keyword evidence="3" id="KW-1185">Reference proteome</keyword>
<proteinExistence type="predicted"/>
<dbReference type="Gene3D" id="2.130.10.10">
    <property type="entry name" value="YVTN repeat-like/Quinoprotein amine dehydrogenase"/>
    <property type="match status" value="1"/>
</dbReference>
<dbReference type="PANTHER" id="PTHR34512:SF30">
    <property type="entry name" value="OUTER MEMBRANE PROTEIN ASSEMBLY FACTOR BAMB"/>
    <property type="match status" value="1"/>
</dbReference>
<accession>A0A285R0F8</accession>
<dbReference type="InterPro" id="IPR002372">
    <property type="entry name" value="PQQ_rpt_dom"/>
</dbReference>
<dbReference type="Pfam" id="PF13360">
    <property type="entry name" value="PQQ_2"/>
    <property type="match status" value="1"/>
</dbReference>
<dbReference type="SMART" id="SM00564">
    <property type="entry name" value="PQQ"/>
    <property type="match status" value="4"/>
</dbReference>
<dbReference type="OrthoDB" id="5290752at2"/>
<dbReference type="PANTHER" id="PTHR34512">
    <property type="entry name" value="CELL SURFACE PROTEIN"/>
    <property type="match status" value="1"/>
</dbReference>
<gene>
    <name evidence="2" type="ORF">SAMN06297144_2454</name>
</gene>
<evidence type="ECO:0000313" key="2">
    <source>
        <dbReference type="EMBL" id="SOB87324.1"/>
    </source>
</evidence>
<dbReference type="PROSITE" id="PS51257">
    <property type="entry name" value="PROKAR_LIPOPROTEIN"/>
    <property type="match status" value="1"/>
</dbReference>
<feature type="domain" description="Pyrrolo-quinoline quinone repeat" evidence="1">
    <location>
        <begin position="123"/>
        <end position="361"/>
    </location>
</feature>
<sequence>MRKPVTAAAALALVAGLSGCGIFKGGDRKTPVLGERVPILMSENSIAVDRSLAAVEVVLPPAAPNESWNQPGGNAAKAMGSLALAETPGRAWSVRIKGGDQRVRLAASPTVDGGKLFVNDTEGVVHAYAADTGAPLWTAATVKGEVAKDERRARFGGGASAEGGRVFATNGLGDVVALDANNGTEVWRSKPGGPLRGAPTLANGNLYVVSQDNQLFALGQADGQVIWTGSGSLETQGVFGVAAPAAAQGTVVAGFSSGELNAYRYENGRSVWADALSRTSITTSVSALSDIDAEPVIDQGRAYAIGQGGRMVALDVLTGQRLWEQNLAGISTPWVVGEWIFVVTDDARLLCLARASGKVRWLSQLRRYRVEKEKTQKDPISWLGPVLAGNRLWLINSLGQIASASPADGALGPVIETRQRYGLPPVVANSTLYLLSDEGELTAWR</sequence>
<dbReference type="InterPro" id="IPR011047">
    <property type="entry name" value="Quinoprotein_ADH-like_sf"/>
</dbReference>
<dbReference type="InterPro" id="IPR018391">
    <property type="entry name" value="PQQ_b-propeller_rpt"/>
</dbReference>
<dbReference type="AlphaFoldDB" id="A0A285R0F8"/>